<evidence type="ECO:0000313" key="8">
    <source>
        <dbReference type="Proteomes" id="UP000515679"/>
    </source>
</evidence>
<dbReference type="InterPro" id="IPR000577">
    <property type="entry name" value="Carb_kinase_FGGY"/>
</dbReference>
<dbReference type="Pfam" id="PF00370">
    <property type="entry name" value="FGGY_N"/>
    <property type="match status" value="1"/>
</dbReference>
<dbReference type="SUPFAM" id="SSF53067">
    <property type="entry name" value="Actin-like ATPase domain"/>
    <property type="match status" value="2"/>
</dbReference>
<name>A0A7G5BUE0_9BACL</name>
<keyword evidence="2 4" id="KW-0808">Transferase</keyword>
<dbReference type="PANTHER" id="PTHR43095">
    <property type="entry name" value="SUGAR KINASE"/>
    <property type="match status" value="1"/>
</dbReference>
<comment type="similarity">
    <text evidence="1 4">Belongs to the FGGY kinase family.</text>
</comment>
<dbReference type="GO" id="GO:0005975">
    <property type="term" value="P:carbohydrate metabolic process"/>
    <property type="evidence" value="ECO:0007669"/>
    <property type="project" value="InterPro"/>
</dbReference>
<evidence type="ECO:0000256" key="2">
    <source>
        <dbReference type="ARBA" id="ARBA00022679"/>
    </source>
</evidence>
<dbReference type="Pfam" id="PF02782">
    <property type="entry name" value="FGGY_C"/>
    <property type="match status" value="1"/>
</dbReference>
<dbReference type="EMBL" id="CP041969">
    <property type="protein sequence ID" value="QMV40574.1"/>
    <property type="molecule type" value="Genomic_DNA"/>
</dbReference>
<evidence type="ECO:0000256" key="1">
    <source>
        <dbReference type="ARBA" id="ARBA00009156"/>
    </source>
</evidence>
<evidence type="ECO:0000256" key="3">
    <source>
        <dbReference type="ARBA" id="ARBA00022777"/>
    </source>
</evidence>
<evidence type="ECO:0008006" key="9">
    <source>
        <dbReference type="Google" id="ProtNLM"/>
    </source>
</evidence>
<dbReference type="CDD" id="cd07804">
    <property type="entry name" value="ASKHA_NBD_FGGY_RrXK-like"/>
    <property type="match status" value="1"/>
</dbReference>
<evidence type="ECO:0000259" key="6">
    <source>
        <dbReference type="Pfam" id="PF02782"/>
    </source>
</evidence>
<dbReference type="GO" id="GO:0016301">
    <property type="term" value="F:kinase activity"/>
    <property type="evidence" value="ECO:0007669"/>
    <property type="project" value="UniProtKB-KW"/>
</dbReference>
<dbReference type="KEGG" id="cchl:FPL14_04675"/>
<evidence type="ECO:0000259" key="5">
    <source>
        <dbReference type="Pfam" id="PF00370"/>
    </source>
</evidence>
<dbReference type="GO" id="GO:0016773">
    <property type="term" value="F:phosphotransferase activity, alcohol group as acceptor"/>
    <property type="evidence" value="ECO:0007669"/>
    <property type="project" value="InterPro"/>
</dbReference>
<evidence type="ECO:0000256" key="4">
    <source>
        <dbReference type="RuleBase" id="RU003733"/>
    </source>
</evidence>
<reference evidence="7 8" key="1">
    <citation type="submission" date="2019-07" db="EMBL/GenBank/DDBJ databases">
        <authorList>
            <person name="Kim J.K."/>
            <person name="Cheong H.-M."/>
            <person name="Choi Y."/>
            <person name="Hwang K.J."/>
            <person name="Lee S."/>
            <person name="Choi C."/>
        </authorList>
    </citation>
    <scope>NUCLEOTIDE SEQUENCE [LARGE SCALE GENOMIC DNA]</scope>
    <source>
        <strain evidence="7 8">KS 22</strain>
    </source>
</reference>
<keyword evidence="3 4" id="KW-0418">Kinase</keyword>
<sequence length="500" mass="55370">MVSRYSLGIDIGTTSVKAILISRDGRIVYETSSPHDLYSERIGWAEENTDDWWSNTLLVIERMLQEVPQAAAGIEAIGVSGMVPAIVLLDSEGNPLRRSIQQNDARSGKEIDWLKKTLDQDSLYRLTGGYTNQQHVLPRLLWVKANEPDVWSKTATIFGSYDYVTYKLTGQYSIEANWAVESGLYDIREGVWLTDQLTGFNVDPDLFPDVRASADIVGTVSEEAAGLTGLPAGIPVIAGSADHVASTLAAGIVDEGDLLIKFGGAGDILYCTNDIVTVPELFFDYHVVPGRYLLNGCMAASGSLVKWYIKDLLRTENDDIFRELDEAALQVKPGADGLVILPYFLGEKTPIFDPEARGVMFGLTLSHGRGHIFRAILEAVIYGFRHHVEILESHGYRPNKVFATNGGAKSKFWCQIAADVLKCDIRSFPSHPGSALGVAFVAGMTAGLFDDWSDIHGFLQDYRDFSPIPSHSDVYDKSYRIYRDLYRQLKPSFESLKSLY</sequence>
<organism evidence="7 8">
    <name type="scientific">Cohnella cholangitidis</name>
    <dbReference type="NCBI Taxonomy" id="2598458"/>
    <lineage>
        <taxon>Bacteria</taxon>
        <taxon>Bacillati</taxon>
        <taxon>Bacillota</taxon>
        <taxon>Bacilli</taxon>
        <taxon>Bacillales</taxon>
        <taxon>Paenibacillaceae</taxon>
        <taxon>Cohnella</taxon>
    </lineage>
</organism>
<proteinExistence type="inferred from homology"/>
<dbReference type="Gene3D" id="3.30.420.40">
    <property type="match status" value="2"/>
</dbReference>
<dbReference type="InterPro" id="IPR043129">
    <property type="entry name" value="ATPase_NBD"/>
</dbReference>
<feature type="domain" description="Carbohydrate kinase FGGY N-terminal" evidence="5">
    <location>
        <begin position="5"/>
        <end position="248"/>
    </location>
</feature>
<dbReference type="PANTHER" id="PTHR43095:SF5">
    <property type="entry name" value="XYLULOSE KINASE"/>
    <property type="match status" value="1"/>
</dbReference>
<gene>
    <name evidence="7" type="ORF">FPL14_04675</name>
</gene>
<protein>
    <recommendedName>
        <fullName evidence="9">Carbohydrate kinase</fullName>
    </recommendedName>
</protein>
<accession>A0A7G5BUE0</accession>
<feature type="domain" description="Carbohydrate kinase FGGY C-terminal" evidence="6">
    <location>
        <begin position="287"/>
        <end position="445"/>
    </location>
</feature>
<dbReference type="PIRSF" id="PIRSF000538">
    <property type="entry name" value="GlpK"/>
    <property type="match status" value="1"/>
</dbReference>
<dbReference type="InterPro" id="IPR018483">
    <property type="entry name" value="Carb_kinase_FGGY_CS"/>
</dbReference>
<keyword evidence="8" id="KW-1185">Reference proteome</keyword>
<dbReference type="InterPro" id="IPR050406">
    <property type="entry name" value="FGGY_Carb_Kinase"/>
</dbReference>
<dbReference type="PROSITE" id="PS00445">
    <property type="entry name" value="FGGY_KINASES_2"/>
    <property type="match status" value="1"/>
</dbReference>
<dbReference type="Proteomes" id="UP000515679">
    <property type="component" value="Chromosome"/>
</dbReference>
<evidence type="ECO:0000313" key="7">
    <source>
        <dbReference type="EMBL" id="QMV40574.1"/>
    </source>
</evidence>
<dbReference type="InterPro" id="IPR018484">
    <property type="entry name" value="FGGY_N"/>
</dbReference>
<dbReference type="AlphaFoldDB" id="A0A7G5BUE0"/>
<dbReference type="InterPro" id="IPR018485">
    <property type="entry name" value="FGGY_C"/>
</dbReference>